<dbReference type="EMBL" id="JAVDQD010000006">
    <property type="protein sequence ID" value="MDR6240969.1"/>
    <property type="molecule type" value="Genomic_DNA"/>
</dbReference>
<organism evidence="2 3">
    <name type="scientific">Aureibacter tunicatorum</name>
    <dbReference type="NCBI Taxonomy" id="866807"/>
    <lineage>
        <taxon>Bacteria</taxon>
        <taxon>Pseudomonadati</taxon>
        <taxon>Bacteroidota</taxon>
        <taxon>Cytophagia</taxon>
        <taxon>Cytophagales</taxon>
        <taxon>Persicobacteraceae</taxon>
        <taxon>Aureibacter</taxon>
    </lineage>
</organism>
<protein>
    <submittedName>
        <fullName evidence="2">Uncharacterized protein</fullName>
    </submittedName>
</protein>
<evidence type="ECO:0000313" key="2">
    <source>
        <dbReference type="EMBL" id="MDR6240969.1"/>
    </source>
</evidence>
<dbReference type="AlphaFoldDB" id="A0AAE4BS88"/>
<accession>A0AAE4BS88</accession>
<keyword evidence="1" id="KW-0812">Transmembrane</keyword>
<comment type="caution">
    <text evidence="2">The sequence shown here is derived from an EMBL/GenBank/DDBJ whole genome shotgun (WGS) entry which is preliminary data.</text>
</comment>
<name>A0AAE4BS88_9BACT</name>
<keyword evidence="1" id="KW-0472">Membrane</keyword>
<sequence length="83" mass="9243">MLLKLCNLIGTFATLLAVPLNVCYSSVVKLSISSDMLMFTKSDGYLAYLSIVSLIWITTKAFNSAHDTYSKFKGKEKKNADRL</sequence>
<evidence type="ECO:0000313" key="3">
    <source>
        <dbReference type="Proteomes" id="UP001185092"/>
    </source>
</evidence>
<reference evidence="2" key="1">
    <citation type="submission" date="2023-07" db="EMBL/GenBank/DDBJ databases">
        <title>Genomic Encyclopedia of Type Strains, Phase IV (KMG-IV): sequencing the most valuable type-strain genomes for metagenomic binning, comparative biology and taxonomic classification.</title>
        <authorList>
            <person name="Goeker M."/>
        </authorList>
    </citation>
    <scope>NUCLEOTIDE SEQUENCE</scope>
    <source>
        <strain evidence="2">DSM 26174</strain>
    </source>
</reference>
<dbReference type="RefSeq" id="WP_309941368.1">
    <property type="nucleotide sequence ID" value="NZ_AP025305.1"/>
</dbReference>
<feature type="transmembrane region" description="Helical" evidence="1">
    <location>
        <begin position="45"/>
        <end position="63"/>
    </location>
</feature>
<dbReference type="Proteomes" id="UP001185092">
    <property type="component" value="Unassembled WGS sequence"/>
</dbReference>
<keyword evidence="3" id="KW-1185">Reference proteome</keyword>
<keyword evidence="1" id="KW-1133">Transmembrane helix</keyword>
<gene>
    <name evidence="2" type="ORF">HNQ88_004045</name>
</gene>
<proteinExistence type="predicted"/>
<evidence type="ECO:0000256" key="1">
    <source>
        <dbReference type="SAM" id="Phobius"/>
    </source>
</evidence>